<dbReference type="AlphaFoldDB" id="A0A914PDG5"/>
<keyword evidence="1" id="KW-1185">Reference proteome</keyword>
<dbReference type="GO" id="GO:0005737">
    <property type="term" value="C:cytoplasm"/>
    <property type="evidence" value="ECO:0007669"/>
    <property type="project" value="TreeGrafter"/>
</dbReference>
<organism evidence="1 2">
    <name type="scientific">Panagrolaimus davidi</name>
    <dbReference type="NCBI Taxonomy" id="227884"/>
    <lineage>
        <taxon>Eukaryota</taxon>
        <taxon>Metazoa</taxon>
        <taxon>Ecdysozoa</taxon>
        <taxon>Nematoda</taxon>
        <taxon>Chromadorea</taxon>
        <taxon>Rhabditida</taxon>
        <taxon>Tylenchina</taxon>
        <taxon>Panagrolaimomorpha</taxon>
        <taxon>Panagrolaimoidea</taxon>
        <taxon>Panagrolaimidae</taxon>
        <taxon>Panagrolaimus</taxon>
    </lineage>
</organism>
<evidence type="ECO:0000313" key="1">
    <source>
        <dbReference type="Proteomes" id="UP000887578"/>
    </source>
</evidence>
<accession>A0A914PDG5</accession>
<reference evidence="2" key="1">
    <citation type="submission" date="2022-11" db="UniProtKB">
        <authorList>
            <consortium name="WormBaseParasite"/>
        </authorList>
    </citation>
    <scope>IDENTIFICATION</scope>
</reference>
<evidence type="ECO:0000313" key="2">
    <source>
        <dbReference type="WBParaSite" id="PDA_v2.g12808.t1"/>
    </source>
</evidence>
<dbReference type="PANTHER" id="PTHR15698">
    <property type="entry name" value="PROTEIN CBG15099"/>
    <property type="match status" value="1"/>
</dbReference>
<dbReference type="Proteomes" id="UP000887578">
    <property type="component" value="Unplaced"/>
</dbReference>
<protein>
    <submittedName>
        <fullName evidence="2">Uncharacterized protein</fullName>
    </submittedName>
</protein>
<proteinExistence type="predicted"/>
<dbReference type="PANTHER" id="PTHR15698:SF4">
    <property type="entry name" value="PHYTANOYL-COA HYDROXYLASE-INTERACTING PROTEIN-LIKE C-TERMINAL DOMAIN-CONTAINING PROTEIN"/>
    <property type="match status" value="1"/>
</dbReference>
<dbReference type="InterPro" id="IPR042868">
    <property type="entry name" value="PHYHIP/PHYHIPL"/>
</dbReference>
<dbReference type="WBParaSite" id="PDA_v2.g12808.t1">
    <property type="protein sequence ID" value="PDA_v2.g12808.t1"/>
    <property type="gene ID" value="PDA_v2.g12808"/>
</dbReference>
<sequence>MKKTEQEKLHVIKIFQSGKLFNTVNIKPETCEYPIKTIPGEFYIVEYLIKDGSGKNTAEGIVKFRATFSKDEMSKLLKKAVDYVSVSCRTKMHPFRVLYRYKPQCYWDDIQVQTNNMMIKCIKDDNGQAANPTNENIFGLLFST</sequence>
<name>A0A914PDG5_9BILA</name>